<reference evidence="1 2" key="2">
    <citation type="submission" date="2015-01" db="EMBL/GenBank/DDBJ databases">
        <authorList>
            <consortium name="NBRP consortium"/>
            <person name="Sawabe T."/>
            <person name="Meirelles P."/>
            <person name="Feng G."/>
            <person name="Sayaka M."/>
            <person name="Hattori M."/>
            <person name="Ohkuma M."/>
        </authorList>
    </citation>
    <scope>NUCLEOTIDE SEQUENCE [LARGE SCALE GENOMIC DNA]</scope>
    <source>
        <strain evidence="2">JCM 19231</strain>
    </source>
</reference>
<comment type="caution">
    <text evidence="1">The sequence shown here is derived from an EMBL/GenBank/DDBJ whole genome shotgun (WGS) entry which is preliminary data.</text>
</comment>
<evidence type="ECO:0000313" key="2">
    <source>
        <dbReference type="Proteomes" id="UP000031671"/>
    </source>
</evidence>
<proteinExistence type="predicted"/>
<reference evidence="1 2" key="1">
    <citation type="submission" date="2015-01" db="EMBL/GenBank/DDBJ databases">
        <title>Vibrio sp. C1 JCM 19231 whole genome shotgun sequence.</title>
        <authorList>
            <person name="Sawabe T."/>
            <person name="Meirelles P."/>
            <person name="Feng G."/>
            <person name="Sayaka M."/>
            <person name="Hattori M."/>
            <person name="Ohkuma M."/>
        </authorList>
    </citation>
    <scope>NUCLEOTIDE SEQUENCE [LARGE SCALE GENOMIC DNA]</scope>
    <source>
        <strain evidence="2">JCM 19231</strain>
    </source>
</reference>
<dbReference type="AlphaFoldDB" id="A0A0B8NSX3"/>
<gene>
    <name evidence="1" type="ORF">JCM19231_1295</name>
</gene>
<evidence type="ECO:0000313" key="1">
    <source>
        <dbReference type="EMBL" id="GAM56961.1"/>
    </source>
</evidence>
<accession>A0A0B8NSX3</accession>
<keyword evidence="2" id="KW-1185">Reference proteome</keyword>
<sequence>MFSFNDVSIVQIESQQVIAGSLKNLNYFVNFNACSVDFALVQ</sequence>
<dbReference type="Proteomes" id="UP000031671">
    <property type="component" value="Unassembled WGS sequence"/>
</dbReference>
<organism evidence="1 2">
    <name type="scientific">Vibrio ishigakensis</name>
    <dbReference type="NCBI Taxonomy" id="1481914"/>
    <lineage>
        <taxon>Bacteria</taxon>
        <taxon>Pseudomonadati</taxon>
        <taxon>Pseudomonadota</taxon>
        <taxon>Gammaproteobacteria</taxon>
        <taxon>Vibrionales</taxon>
        <taxon>Vibrionaceae</taxon>
        <taxon>Vibrio</taxon>
    </lineage>
</organism>
<name>A0A0B8NSX3_9VIBR</name>
<dbReference type="EMBL" id="BBRZ01000041">
    <property type="protein sequence ID" value="GAM56961.1"/>
    <property type="molecule type" value="Genomic_DNA"/>
</dbReference>
<protein>
    <submittedName>
        <fullName evidence="1">Uncharacterized protein</fullName>
    </submittedName>
</protein>